<dbReference type="SUPFAM" id="SSF50978">
    <property type="entry name" value="WD40 repeat-like"/>
    <property type="match status" value="1"/>
</dbReference>
<dbReference type="Gene3D" id="2.40.70.10">
    <property type="entry name" value="Acid Proteases"/>
    <property type="match status" value="1"/>
</dbReference>
<dbReference type="Pfam" id="PF00026">
    <property type="entry name" value="Asp"/>
    <property type="match status" value="1"/>
</dbReference>
<protein>
    <submittedName>
        <fullName evidence="6">Uncharacterized protein</fullName>
    </submittedName>
</protein>
<organism evidence="5 6">
    <name type="scientific">Ditylenchus dipsaci</name>
    <dbReference type="NCBI Taxonomy" id="166011"/>
    <lineage>
        <taxon>Eukaryota</taxon>
        <taxon>Metazoa</taxon>
        <taxon>Ecdysozoa</taxon>
        <taxon>Nematoda</taxon>
        <taxon>Chromadorea</taxon>
        <taxon>Rhabditida</taxon>
        <taxon>Tylenchina</taxon>
        <taxon>Tylenchomorpha</taxon>
        <taxon>Sphaerularioidea</taxon>
        <taxon>Anguinidae</taxon>
        <taxon>Anguininae</taxon>
        <taxon>Ditylenchus</taxon>
    </lineage>
</organism>
<dbReference type="PROSITE" id="PS50082">
    <property type="entry name" value="WD_REPEATS_2"/>
    <property type="match status" value="1"/>
</dbReference>
<dbReference type="Gene3D" id="1.10.1540.10">
    <property type="entry name" value="BEACH domain"/>
    <property type="match status" value="1"/>
</dbReference>
<accession>A0A915DNE7</accession>
<dbReference type="InterPro" id="IPR033121">
    <property type="entry name" value="PEPTIDASE_A1"/>
</dbReference>
<dbReference type="Gene3D" id="2.130.10.10">
    <property type="entry name" value="YVTN repeat-like/Quinoprotein amine dehydrogenase"/>
    <property type="match status" value="1"/>
</dbReference>
<feature type="region of interest" description="Disordered" evidence="2">
    <location>
        <begin position="752"/>
        <end position="783"/>
    </location>
</feature>
<dbReference type="Pfam" id="PF00400">
    <property type="entry name" value="WD40"/>
    <property type="match status" value="1"/>
</dbReference>
<dbReference type="Pfam" id="PF14844">
    <property type="entry name" value="PH_BEACH"/>
    <property type="match status" value="1"/>
</dbReference>
<dbReference type="Pfam" id="PF02138">
    <property type="entry name" value="Beach"/>
    <property type="match status" value="1"/>
</dbReference>
<dbReference type="PROSITE" id="PS50197">
    <property type="entry name" value="BEACH"/>
    <property type="match status" value="1"/>
</dbReference>
<dbReference type="PROSITE" id="PS50294">
    <property type="entry name" value="WD_REPEATS_REGION"/>
    <property type="match status" value="1"/>
</dbReference>
<dbReference type="PROSITE" id="PS51783">
    <property type="entry name" value="PH_BEACH"/>
    <property type="match status" value="1"/>
</dbReference>
<feature type="domain" description="BEACH" evidence="3">
    <location>
        <begin position="442"/>
        <end position="749"/>
    </location>
</feature>
<name>A0A915DNE7_9BILA</name>
<dbReference type="CDD" id="cd06071">
    <property type="entry name" value="Beach"/>
    <property type="match status" value="1"/>
</dbReference>
<dbReference type="SMART" id="SM00320">
    <property type="entry name" value="WD40"/>
    <property type="match status" value="3"/>
</dbReference>
<evidence type="ECO:0000313" key="5">
    <source>
        <dbReference type="Proteomes" id="UP000887574"/>
    </source>
</evidence>
<dbReference type="InterPro" id="IPR050865">
    <property type="entry name" value="BEACH_Domain"/>
</dbReference>
<feature type="repeat" description="WD" evidence="1">
    <location>
        <begin position="941"/>
        <end position="973"/>
    </location>
</feature>
<dbReference type="InterPro" id="IPR023362">
    <property type="entry name" value="PH-BEACH_dom"/>
</dbReference>
<feature type="compositionally biased region" description="Low complexity" evidence="2">
    <location>
        <begin position="752"/>
        <end position="770"/>
    </location>
</feature>
<dbReference type="InterPro" id="IPR000409">
    <property type="entry name" value="BEACH_dom"/>
</dbReference>
<dbReference type="Proteomes" id="UP000887574">
    <property type="component" value="Unplaced"/>
</dbReference>
<keyword evidence="1" id="KW-0853">WD repeat</keyword>
<dbReference type="InterPro" id="IPR011993">
    <property type="entry name" value="PH-like_dom_sf"/>
</dbReference>
<dbReference type="SUPFAM" id="SSF50729">
    <property type="entry name" value="PH domain-like"/>
    <property type="match status" value="1"/>
</dbReference>
<dbReference type="SMART" id="SM01026">
    <property type="entry name" value="Beach"/>
    <property type="match status" value="1"/>
</dbReference>
<dbReference type="InterPro" id="IPR036322">
    <property type="entry name" value="WD40_repeat_dom_sf"/>
</dbReference>
<dbReference type="SUPFAM" id="SSF50630">
    <property type="entry name" value="Acid proteases"/>
    <property type="match status" value="1"/>
</dbReference>
<evidence type="ECO:0000313" key="6">
    <source>
        <dbReference type="WBParaSite" id="jg21910"/>
    </source>
</evidence>
<dbReference type="WBParaSite" id="jg21910">
    <property type="protein sequence ID" value="jg21910"/>
    <property type="gene ID" value="jg21910"/>
</dbReference>
<reference evidence="6" key="1">
    <citation type="submission" date="2022-11" db="UniProtKB">
        <authorList>
            <consortium name="WormBaseParasite"/>
        </authorList>
    </citation>
    <scope>IDENTIFICATION</scope>
</reference>
<evidence type="ECO:0000259" key="3">
    <source>
        <dbReference type="PROSITE" id="PS50197"/>
    </source>
</evidence>
<dbReference type="PANTHER" id="PTHR13743">
    <property type="entry name" value="BEIGE/BEACH-RELATED"/>
    <property type="match status" value="1"/>
</dbReference>
<sequence length="1312" mass="148517">MAKNFFLYLQVPEKCTDEEDTLFRFYIETVLSTWKRKHNNDKSNDEWHSVLAICREKSRTLLAELIAFVLFPAQIKGQVNANCKEDEGHKTADQVKDSIKTSLPWVLKRRLITVRYLTKEIFQNRSHIVNLLEVDLDYQYAMKIALHELALLPNIVQKYSIGEYDGELERMIRFLRSIQIDSPLANLTKDEISSLASDEVLLVHSYYQNKCQFCNQLLAKAGMICDKENTLIKFTSDKAMTLTCEIAEYQNIPRRAFIQWPHFVREFCHPQAVFFDPNSWPRKAQTQARPLPISDEVLKKDKRGVVENTNSLISPLENLLQDFKNQKTLDHVEAISQVRLSISATLLRTAFECSGEIVVSDSKLYFLGEHAKSTQKGFIHAPVTYSWSFEQVREIHSRFCQLKDTALELFTTTGDAFLVVFATTQQRNVLLEQFNSMGLGQLIVDHKAQLQTATQMWRRDVITNFEYLMVLNKLAGRSFNDLMQYPVFPFVLSDYASAIIDLTCTASYRDLSRPMAIQDAKMEPTYIHNYNYSAEEFKRHHGGTGFSSPVRFGAYHYGSHYSNTGIVAHYLVRVSPYTNVALEYQDNNFDIPDRLFNSMETTWRLSSSESTTDFKELIPEFFFFPEMFENLEGLDLGIRQNGRPVDDVILPSWCPSNNARLFCLIHRQALESSVVTANLHFWIDLIFGFKQSGEQAVKAVNLFHPATYRGRDLEGESGSDELSISAIRTMVRTYGQMPLNLFASPHLPHLNASRSSSLSSSHHSRNSPSNGRPGSAQGRSTPTIPSLLRSVHGLRWGDFVGSPEIEDKYYSTPSTVFSLDKTESLYKDGLEICYGIPNSAKLIVDYKSDRKDALRRNFELTVSAMLSWCFSDNVLRIRSLDVPNSSWINLIDMQSLELAKVSFSPSNDLLYVGFKCGLIRVYSLVFSPTLRKWSISLRSELLAHKCTITSLEVSDEFHILLSTSIDAKICVWDSNRLEFVCVLLPPATSNNAEETVTLSCISRTNSDICVVLQSASAVEWPSIALQSGAIRLLEMWTMTVIRTISFPNYHDPIISIHFTNESRRLYAAFAGGTVVCWQVPSMASSSAKYRPVFKMLTPNILLPIGCFLDEPVITIWTNNSADGNGSSVGTLGAVDTEHCQSNWIYVPQDSNKYYPYSFHVSSVELTLNGTKQQLGLNKTMVVDQYVDSMYLPASLKPWFVNATNAIYDSNSGYYKVDCDVSKAAKLVFNIGGKGNTTSSANKQLVISAADYVAYSESSDICYLATYFSKHLSVLEMNIQFSNNHCIAYNIKDNTIGIADSKTPITDVKQLNK</sequence>
<dbReference type="InterPro" id="IPR001680">
    <property type="entry name" value="WD40_rpt"/>
</dbReference>
<proteinExistence type="predicted"/>
<evidence type="ECO:0000256" key="1">
    <source>
        <dbReference type="PROSITE-ProRule" id="PRU00221"/>
    </source>
</evidence>
<evidence type="ECO:0000256" key="2">
    <source>
        <dbReference type="SAM" id="MobiDB-lite"/>
    </source>
</evidence>
<dbReference type="PANTHER" id="PTHR13743:SF86">
    <property type="entry name" value="LYSOSOMAL-TRAFFICKING REGULATOR"/>
    <property type="match status" value="1"/>
</dbReference>
<dbReference type="InterPro" id="IPR021109">
    <property type="entry name" value="Peptidase_aspartic_dom_sf"/>
</dbReference>
<feature type="domain" description="BEACH-type PH" evidence="4">
    <location>
        <begin position="333"/>
        <end position="435"/>
    </location>
</feature>
<keyword evidence="5" id="KW-1185">Reference proteome</keyword>
<dbReference type="InterPro" id="IPR015943">
    <property type="entry name" value="WD40/YVTN_repeat-like_dom_sf"/>
</dbReference>
<dbReference type="Gene3D" id="2.30.29.30">
    <property type="entry name" value="Pleckstrin-homology domain (PH domain)/Phosphotyrosine-binding domain (PTB)"/>
    <property type="match status" value="1"/>
</dbReference>
<dbReference type="SUPFAM" id="SSF81837">
    <property type="entry name" value="BEACH domain"/>
    <property type="match status" value="1"/>
</dbReference>
<dbReference type="InterPro" id="IPR036372">
    <property type="entry name" value="BEACH_dom_sf"/>
</dbReference>
<evidence type="ECO:0000259" key="4">
    <source>
        <dbReference type="PROSITE" id="PS51783"/>
    </source>
</evidence>